<evidence type="ECO:0000256" key="1">
    <source>
        <dbReference type="SAM" id="MobiDB-lite"/>
    </source>
</evidence>
<dbReference type="EMBL" id="CAJVPZ010016504">
    <property type="protein sequence ID" value="CAG8673906.1"/>
    <property type="molecule type" value="Genomic_DNA"/>
</dbReference>
<dbReference type="OrthoDB" id="2420179at2759"/>
<name>A0A9N9HCC9_9GLOM</name>
<protein>
    <submittedName>
        <fullName evidence="2">17405_t:CDS:1</fullName>
    </submittedName>
</protein>
<dbReference type="AlphaFoldDB" id="A0A9N9HCC9"/>
<reference evidence="2" key="1">
    <citation type="submission" date="2021-06" db="EMBL/GenBank/DDBJ databases">
        <authorList>
            <person name="Kallberg Y."/>
            <person name="Tangrot J."/>
            <person name="Rosling A."/>
        </authorList>
    </citation>
    <scope>NUCLEOTIDE SEQUENCE</scope>
    <source>
        <strain evidence="2">IN212</strain>
    </source>
</reference>
<dbReference type="Proteomes" id="UP000789396">
    <property type="component" value="Unassembled WGS sequence"/>
</dbReference>
<proteinExistence type="predicted"/>
<evidence type="ECO:0000313" key="3">
    <source>
        <dbReference type="Proteomes" id="UP000789396"/>
    </source>
</evidence>
<feature type="non-terminal residue" evidence="2">
    <location>
        <position position="207"/>
    </location>
</feature>
<sequence length="207" mass="24270">SQYERDSQDEMDSQNEMDSQDEMDSQYERDSQYESDLHDEIEQMGTLDEIGMLDEIGILEDDYVMEEDDNIGVKRHGATSGCRTCLVSRDNLTDENLDIANVFRYHHITNTQFEDIFAAPTITQQNDIFKRYGLQKCFPILDELQREQHLQSPQDIYHIMAGKTLKLLKLTVAILSLVGEQRFLRVWRSFEYPQQWSKLPNPISHIE</sequence>
<feature type="non-terminal residue" evidence="2">
    <location>
        <position position="1"/>
    </location>
</feature>
<comment type="caution">
    <text evidence="2">The sequence shown here is derived from an EMBL/GenBank/DDBJ whole genome shotgun (WGS) entry which is preliminary data.</text>
</comment>
<feature type="compositionally biased region" description="Acidic residues" evidence="1">
    <location>
        <begin position="9"/>
        <end position="25"/>
    </location>
</feature>
<keyword evidence="3" id="KW-1185">Reference proteome</keyword>
<evidence type="ECO:0000313" key="2">
    <source>
        <dbReference type="EMBL" id="CAG8673906.1"/>
    </source>
</evidence>
<accession>A0A9N9HCC9</accession>
<feature type="region of interest" description="Disordered" evidence="1">
    <location>
        <begin position="1"/>
        <end position="34"/>
    </location>
</feature>
<gene>
    <name evidence="2" type="ORF">RFULGI_LOCUS9339</name>
</gene>
<organism evidence="2 3">
    <name type="scientific">Racocetra fulgida</name>
    <dbReference type="NCBI Taxonomy" id="60492"/>
    <lineage>
        <taxon>Eukaryota</taxon>
        <taxon>Fungi</taxon>
        <taxon>Fungi incertae sedis</taxon>
        <taxon>Mucoromycota</taxon>
        <taxon>Glomeromycotina</taxon>
        <taxon>Glomeromycetes</taxon>
        <taxon>Diversisporales</taxon>
        <taxon>Gigasporaceae</taxon>
        <taxon>Racocetra</taxon>
    </lineage>
</organism>